<evidence type="ECO:0000313" key="1">
    <source>
        <dbReference type="EMBL" id="WWP23980.1"/>
    </source>
</evidence>
<name>A0ABD8B2T8_PAEAM</name>
<evidence type="ECO:0000313" key="2">
    <source>
        <dbReference type="Proteomes" id="UP001364764"/>
    </source>
</evidence>
<reference evidence="1 2" key="1">
    <citation type="submission" date="2024-02" db="EMBL/GenBank/DDBJ databases">
        <title>Complete sequences of two Paenibacillus sp. strains and one Lysinibacillus strain isolated from the environment on STAA medium highlight biotechnological potential.</title>
        <authorList>
            <person name="Attere S.A."/>
            <person name="Piche L.C."/>
            <person name="Intertaglia L."/>
            <person name="Lami R."/>
            <person name="Charette S.J."/>
            <person name="Vincent A.T."/>
        </authorList>
    </citation>
    <scope>NUCLEOTIDE SEQUENCE [LARGE SCALE GENOMIC DNA]</scope>
    <source>
        <strain evidence="1 2">Y5S-7</strain>
        <plasmid evidence="1 2">pY5S7-1</plasmid>
    </source>
</reference>
<organism evidence="1 2">
    <name type="scientific">Paenibacillus amylolyticus</name>
    <dbReference type="NCBI Taxonomy" id="1451"/>
    <lineage>
        <taxon>Bacteria</taxon>
        <taxon>Bacillati</taxon>
        <taxon>Bacillota</taxon>
        <taxon>Bacilli</taxon>
        <taxon>Bacillales</taxon>
        <taxon>Paenibacillaceae</taxon>
        <taxon>Paenibacillus</taxon>
    </lineage>
</organism>
<dbReference type="AlphaFoldDB" id="A0ABD8B2T8"/>
<geneLocation type="plasmid" evidence="1 2">
    <name>pY5S7-1</name>
</geneLocation>
<dbReference type="EMBL" id="CP145893">
    <property type="protein sequence ID" value="WWP23980.1"/>
    <property type="molecule type" value="Genomic_DNA"/>
</dbReference>
<accession>A0ABD8B2T8</accession>
<dbReference type="RefSeq" id="WP_338709129.1">
    <property type="nucleotide sequence ID" value="NZ_CP145893.1"/>
</dbReference>
<protein>
    <submittedName>
        <fullName evidence="1">Uncharacterized protein</fullName>
    </submittedName>
</protein>
<dbReference type="Proteomes" id="UP001364764">
    <property type="component" value="Plasmid pY5S7-1"/>
</dbReference>
<keyword evidence="1" id="KW-0614">Plasmid</keyword>
<proteinExistence type="predicted"/>
<gene>
    <name evidence="1" type="ORF">V6668_30425</name>
</gene>
<dbReference type="GeneID" id="93479884"/>
<sequence length="381" mass="43974">MVTNSRVLQFEQSGSDLQAKQHPASLFQTVPPEMNPYGQDSPGDIGEMLLPDGSEFGLFSDPYAQQIFIKANEGIRNGQYWLETRLSDGHFTEKEVKLLDLLSTIRIATRSQIHRSLNPGQEDDRSTVDFIKKCRKNGVICAFSWVSPLTGAQQRKKPQVYALTKASAQAAELIFQKRLPDKFWLQPIVFPPGRSPSMDNFFLDLAANELYSELVRIDRLVEWTRRPPIKIPNAQSNHYPYASFRVIKDINDFKLFWIEVFRPSRDWINKVITRFQRMELAFTFLPEHQRPTRVIMIVDGDSRVKFLSELQRKYMPSVEVRYTTDERLLSGIGPETFINYHMEKDSLIGVSIPYLKAGYKGMTASEYYSNLQPDIEDDDDI</sequence>